<name>A0A1I6KNE5_9EURY</name>
<dbReference type="Gene3D" id="3.90.245.10">
    <property type="entry name" value="Ribonucleoside hydrolase-like"/>
    <property type="match status" value="1"/>
</dbReference>
<dbReference type="GO" id="GO:0006152">
    <property type="term" value="P:purine nucleoside catabolic process"/>
    <property type="evidence" value="ECO:0007669"/>
    <property type="project" value="TreeGrafter"/>
</dbReference>
<reference evidence="4 5" key="1">
    <citation type="submission" date="2016-10" db="EMBL/GenBank/DDBJ databases">
        <authorList>
            <person name="de Groot N.N."/>
        </authorList>
    </citation>
    <scope>NUCLEOTIDE SEQUENCE [LARGE SCALE GENOMIC DNA]</scope>
    <source>
        <strain evidence="4 5">CGMCC 1.10457</strain>
    </source>
</reference>
<feature type="domain" description="Inosine/uridine-preferring nucleoside hydrolase" evidence="3">
    <location>
        <begin position="5"/>
        <end position="294"/>
    </location>
</feature>
<dbReference type="OrthoDB" id="33780at2157"/>
<keyword evidence="2" id="KW-0326">Glycosidase</keyword>
<dbReference type="PANTHER" id="PTHR12304">
    <property type="entry name" value="INOSINE-URIDINE PREFERRING NUCLEOSIDE HYDROLASE"/>
    <property type="match status" value="1"/>
</dbReference>
<evidence type="ECO:0000313" key="5">
    <source>
        <dbReference type="Proteomes" id="UP000199062"/>
    </source>
</evidence>
<dbReference type="CDD" id="cd02650">
    <property type="entry name" value="nuc_hydro_CaPnhB"/>
    <property type="match status" value="1"/>
</dbReference>
<evidence type="ECO:0000259" key="3">
    <source>
        <dbReference type="Pfam" id="PF01156"/>
    </source>
</evidence>
<accession>A0A1I6KNE5</accession>
<dbReference type="PANTHER" id="PTHR12304:SF4">
    <property type="entry name" value="URIDINE NUCLEOSIDASE"/>
    <property type="match status" value="1"/>
</dbReference>
<sequence>MTRNVLFDTDPGCDDAVMLAMALGHDAVDVVGLSTVCGNSTVTNTTRNALAILDHGGFDVPVARGCERPLVDDLTTAEWIHGEGGLRGDLPDPTSEPVDQHGADFIVEQAREHGDDLTIAAVGPLTNLAIALAKEPALPEMVDDIYLMGGAAFQSGNVTPAAEANFHNDPAAASRVIQDAEAKMVGLDVTNGASPAPETIDSYGERGGGFGVVADWIGYPEAAQGVGQDRLAVHDAAVAADLVDPGVLSFEEYFCEVDTTGGPSHGAVVCDQYGVRDAEPNASVAVDMDLERFRSVFRAGVEGYAAAVDGADG</sequence>
<dbReference type="Pfam" id="PF01156">
    <property type="entry name" value="IU_nuc_hydro"/>
    <property type="match status" value="1"/>
</dbReference>
<dbReference type="GO" id="GO:0008477">
    <property type="term" value="F:purine nucleosidase activity"/>
    <property type="evidence" value="ECO:0007669"/>
    <property type="project" value="TreeGrafter"/>
</dbReference>
<dbReference type="AlphaFoldDB" id="A0A1I6KNE5"/>
<dbReference type="SUPFAM" id="SSF53590">
    <property type="entry name" value="Nucleoside hydrolase"/>
    <property type="match status" value="1"/>
</dbReference>
<dbReference type="InterPro" id="IPR001910">
    <property type="entry name" value="Inosine/uridine_hydrolase_dom"/>
</dbReference>
<dbReference type="EMBL" id="FOZK01000001">
    <property type="protein sequence ID" value="SFR92765.1"/>
    <property type="molecule type" value="Genomic_DNA"/>
</dbReference>
<dbReference type="GO" id="GO:0005829">
    <property type="term" value="C:cytosol"/>
    <property type="evidence" value="ECO:0007669"/>
    <property type="project" value="TreeGrafter"/>
</dbReference>
<evidence type="ECO:0000256" key="2">
    <source>
        <dbReference type="ARBA" id="ARBA00023295"/>
    </source>
</evidence>
<dbReference type="STRING" id="767519.SAMN05216559_1144"/>
<keyword evidence="5" id="KW-1185">Reference proteome</keyword>
<organism evidence="4 5">
    <name type="scientific">Halomicrobium zhouii</name>
    <dbReference type="NCBI Taxonomy" id="767519"/>
    <lineage>
        <taxon>Archaea</taxon>
        <taxon>Methanobacteriati</taxon>
        <taxon>Methanobacteriota</taxon>
        <taxon>Stenosarchaea group</taxon>
        <taxon>Halobacteria</taxon>
        <taxon>Halobacteriales</taxon>
        <taxon>Haloarculaceae</taxon>
        <taxon>Halomicrobium</taxon>
    </lineage>
</organism>
<dbReference type="InterPro" id="IPR023186">
    <property type="entry name" value="IUNH"/>
</dbReference>
<dbReference type="InterPro" id="IPR036452">
    <property type="entry name" value="Ribo_hydro-like"/>
</dbReference>
<dbReference type="Proteomes" id="UP000199062">
    <property type="component" value="Unassembled WGS sequence"/>
</dbReference>
<keyword evidence="1 4" id="KW-0378">Hydrolase</keyword>
<gene>
    <name evidence="4" type="ORF">SAMN05216559_1144</name>
</gene>
<protein>
    <submittedName>
        <fullName evidence="4">Inosine-uridine nucleoside N-ribohydrolase</fullName>
    </submittedName>
</protein>
<evidence type="ECO:0000313" key="4">
    <source>
        <dbReference type="EMBL" id="SFR92765.1"/>
    </source>
</evidence>
<dbReference type="RefSeq" id="WP_089814700.1">
    <property type="nucleotide sequence ID" value="NZ_FOZK01000001.1"/>
</dbReference>
<proteinExistence type="predicted"/>
<evidence type="ECO:0000256" key="1">
    <source>
        <dbReference type="ARBA" id="ARBA00022801"/>
    </source>
</evidence>